<feature type="region of interest" description="Disordered" evidence="1">
    <location>
        <begin position="12"/>
        <end position="48"/>
    </location>
</feature>
<proteinExistence type="predicted"/>
<reference evidence="2" key="1">
    <citation type="journal article" date="2015" name="Front. Microbiol.">
        <title>Combining genomic sequencing methods to explore viral diversity and reveal potential virus-host interactions.</title>
        <authorList>
            <person name="Chow C.E."/>
            <person name="Winget D.M."/>
            <person name="White R.A.III."/>
            <person name="Hallam S.J."/>
            <person name="Suttle C.A."/>
        </authorList>
    </citation>
    <scope>NUCLEOTIDE SEQUENCE</scope>
    <source>
        <strain evidence="2">Anoxic2_4</strain>
    </source>
</reference>
<sequence length="263" mass="27358">MEAKPEFNYYPITSSSSTKEGTAEKPVANMPNVSDTETIKESGGSAKIPQNSFQSGNYIRDTAGWLLGSDGIIRAVGVVLSGAITAVTGTIGGWSISASAIYFDGATDALSAGLAPADYPFYAGKKFVDRATAPFKVEPSGKLTAADIVATGVINAQSGFLSAGVYVDTVNGILCESGGLNVGVAGHIRGGQTDYNTGTGFFLGYSSAAYKFSIGSDTSFLHWDGTDLEISGSIVNMRAGDTIWGSADTERFYSSTSPNKKRK</sequence>
<dbReference type="EMBL" id="KR029588">
    <property type="protein sequence ID" value="AKH46960.1"/>
    <property type="molecule type" value="Genomic_DNA"/>
</dbReference>
<protein>
    <submittedName>
        <fullName evidence="2">Uncharacterized protein</fullName>
    </submittedName>
</protein>
<evidence type="ECO:0000313" key="2">
    <source>
        <dbReference type="EMBL" id="AKH46960.1"/>
    </source>
</evidence>
<evidence type="ECO:0000256" key="1">
    <source>
        <dbReference type="SAM" id="MobiDB-lite"/>
    </source>
</evidence>
<accession>A0A0F7L4R9</accession>
<organism evidence="2">
    <name type="scientific">uncultured marine virus</name>
    <dbReference type="NCBI Taxonomy" id="186617"/>
    <lineage>
        <taxon>Viruses</taxon>
        <taxon>environmental samples</taxon>
    </lineage>
</organism>
<reference evidence="2" key="2">
    <citation type="submission" date="2015-03" db="EMBL/GenBank/DDBJ databases">
        <authorList>
            <person name="Chow C.-E.T."/>
            <person name="Winget D.M."/>
            <person name="White R.A.III."/>
            <person name="Hallam S.J."/>
            <person name="Suttle C.A."/>
        </authorList>
    </citation>
    <scope>NUCLEOTIDE SEQUENCE</scope>
    <source>
        <strain evidence="2">Anoxic2_4</strain>
    </source>
</reference>
<name>A0A0F7L4R9_9VIRU</name>